<dbReference type="FunCoup" id="A0A6J2Y795">
    <property type="interactions" value="17"/>
</dbReference>
<evidence type="ECO:0000256" key="5">
    <source>
        <dbReference type="PIRSR" id="PIRSR640255-2"/>
    </source>
</evidence>
<evidence type="ECO:0000256" key="4">
    <source>
        <dbReference type="PIRSR" id="PIRSR640255-1"/>
    </source>
</evidence>
<keyword evidence="5" id="KW-0479">Metal-binding</keyword>
<protein>
    <submittedName>
        <fullName evidence="9">Uncharacterized protein LOC115884502</fullName>
    </submittedName>
</protein>
<dbReference type="GO" id="GO:0005634">
    <property type="term" value="C:nucleus"/>
    <property type="evidence" value="ECO:0007669"/>
    <property type="project" value="TreeGrafter"/>
</dbReference>
<evidence type="ECO:0000256" key="6">
    <source>
        <dbReference type="SAM" id="Phobius"/>
    </source>
</evidence>
<proteinExistence type="inferred from homology"/>
<dbReference type="OrthoDB" id="5960141at2759"/>
<dbReference type="GO" id="GO:0004521">
    <property type="term" value="F:RNA endonuclease activity"/>
    <property type="evidence" value="ECO:0007669"/>
    <property type="project" value="TreeGrafter"/>
</dbReference>
<evidence type="ECO:0000256" key="1">
    <source>
        <dbReference type="ARBA" id="ARBA00010052"/>
    </source>
</evidence>
<dbReference type="SUPFAM" id="SSF54060">
    <property type="entry name" value="His-Me finger endonucleases"/>
    <property type="match status" value="1"/>
</dbReference>
<reference evidence="9" key="1">
    <citation type="submission" date="2025-08" db="UniProtKB">
        <authorList>
            <consortium name="RefSeq"/>
        </authorList>
    </citation>
    <scope>IDENTIFICATION</scope>
    <source>
        <tissue evidence="9">Gonads</tissue>
    </source>
</reference>
<sequence>MQRRTCFIVGGITGVVILTAIIVTVVVLVVEKNEENTNSNGCSIYPFEHAWSPFVVISGTSDFLYPLPGENVLRFDSQQSVDVLCPGRNILLNNINSNQSVLSGYCLENNTFVINKAQIDWPNMDCTNYPWRTARYTGATCENNGLDIEIGFDTGDNRFLRSMSICFDPVLQVAHYTFINQTASINQRALNTPRPSWLQGSGFYDIGTVTNLYLRANQRRTINSLIGLNETSTLFIEDDTNYFLSRGHQTARSDGFYPAQQNATFFMMNIAPQWQTFNGFNWNQIEIDVRDYAEDNAVDLWVWTGVYGVATLPHQETGEPVELYLYVNSTENRKALPVPEVYWKVAYNPITERGVALIGVNNPYYQTYTPLCNDISDQLTWLKTKNSDQEQGFCYACSVDTFRRVVTSMPNISVSGILL</sequence>
<dbReference type="PANTHER" id="PTHR13966">
    <property type="entry name" value="ENDONUCLEASE RELATED"/>
    <property type="match status" value="1"/>
</dbReference>
<keyword evidence="3" id="KW-0255">Endonuclease</keyword>
<feature type="active site" description="Proton acceptor" evidence="4">
    <location>
        <position position="248"/>
    </location>
</feature>
<comment type="similarity">
    <text evidence="1">Belongs to the DNA/RNA non-specific endonuclease family.</text>
</comment>
<dbReference type="Proteomes" id="UP000504635">
    <property type="component" value="Unplaced"/>
</dbReference>
<keyword evidence="6" id="KW-0812">Transmembrane</keyword>
<dbReference type="GO" id="GO:0005743">
    <property type="term" value="C:mitochondrial inner membrane"/>
    <property type="evidence" value="ECO:0007669"/>
    <property type="project" value="TreeGrafter"/>
</dbReference>
<dbReference type="PANTHER" id="PTHR13966:SF19">
    <property type="entry name" value="NUCLEASE EXOG, MITOCHONDRIAL"/>
    <property type="match status" value="1"/>
</dbReference>
<dbReference type="GO" id="GO:0000014">
    <property type="term" value="F:single-stranded DNA endodeoxyribonuclease activity"/>
    <property type="evidence" value="ECO:0007669"/>
    <property type="project" value="TreeGrafter"/>
</dbReference>
<dbReference type="InterPro" id="IPR040255">
    <property type="entry name" value="Non-specific_endonuclease"/>
</dbReference>
<feature type="binding site" evidence="5">
    <location>
        <position position="278"/>
    </location>
    <ligand>
        <name>Mg(2+)</name>
        <dbReference type="ChEBI" id="CHEBI:18420"/>
        <note>catalytic</note>
    </ligand>
</feature>
<evidence type="ECO:0000313" key="8">
    <source>
        <dbReference type="Proteomes" id="UP000504635"/>
    </source>
</evidence>
<evidence type="ECO:0000256" key="2">
    <source>
        <dbReference type="ARBA" id="ARBA00022722"/>
    </source>
</evidence>
<keyword evidence="2" id="KW-0540">Nuclease</keyword>
<keyword evidence="6" id="KW-1133">Transmembrane helix</keyword>
<keyword evidence="6" id="KW-0472">Membrane</keyword>
<dbReference type="AlphaFoldDB" id="A0A6J2Y795"/>
<organism evidence="8 9">
    <name type="scientific">Sitophilus oryzae</name>
    <name type="common">Rice weevil</name>
    <name type="synonym">Curculio oryzae</name>
    <dbReference type="NCBI Taxonomy" id="7048"/>
    <lineage>
        <taxon>Eukaryota</taxon>
        <taxon>Metazoa</taxon>
        <taxon>Ecdysozoa</taxon>
        <taxon>Arthropoda</taxon>
        <taxon>Hexapoda</taxon>
        <taxon>Insecta</taxon>
        <taxon>Pterygota</taxon>
        <taxon>Neoptera</taxon>
        <taxon>Endopterygota</taxon>
        <taxon>Coleoptera</taxon>
        <taxon>Polyphaga</taxon>
        <taxon>Cucujiformia</taxon>
        <taxon>Curculionidae</taxon>
        <taxon>Dryophthorinae</taxon>
        <taxon>Sitophilus</taxon>
    </lineage>
</organism>
<feature type="domain" description="DNA/RNA non-specific endonuclease/pyrophosphatase/phosphodiesterase" evidence="7">
    <location>
        <begin position="159"/>
        <end position="402"/>
    </location>
</feature>
<evidence type="ECO:0000256" key="3">
    <source>
        <dbReference type="ARBA" id="ARBA00022759"/>
    </source>
</evidence>
<dbReference type="GO" id="GO:0046872">
    <property type="term" value="F:metal ion binding"/>
    <property type="evidence" value="ECO:0007669"/>
    <property type="project" value="UniProtKB-KW"/>
</dbReference>
<dbReference type="GO" id="GO:0003676">
    <property type="term" value="F:nucleic acid binding"/>
    <property type="evidence" value="ECO:0007669"/>
    <property type="project" value="InterPro"/>
</dbReference>
<gene>
    <name evidence="9" type="primary">LOC115884502</name>
</gene>
<dbReference type="InterPro" id="IPR044929">
    <property type="entry name" value="DNA/RNA_non-sp_Endonuclease_sf"/>
</dbReference>
<dbReference type="GO" id="GO:0006309">
    <property type="term" value="P:apoptotic DNA fragmentation"/>
    <property type="evidence" value="ECO:0007669"/>
    <property type="project" value="TreeGrafter"/>
</dbReference>
<dbReference type="SMART" id="SM00892">
    <property type="entry name" value="Endonuclease_NS"/>
    <property type="match status" value="1"/>
</dbReference>
<dbReference type="RefSeq" id="XP_030758959.1">
    <property type="nucleotide sequence ID" value="XM_030903099.1"/>
</dbReference>
<keyword evidence="3" id="KW-0378">Hydrolase</keyword>
<dbReference type="InterPro" id="IPR001604">
    <property type="entry name" value="Endo_G_ENPP1-like_dom"/>
</dbReference>
<accession>A0A6J2Y795</accession>
<keyword evidence="8" id="KW-1185">Reference proteome</keyword>
<dbReference type="Pfam" id="PF01223">
    <property type="entry name" value="Endonuclease_NS"/>
    <property type="match status" value="1"/>
</dbReference>
<dbReference type="FunFam" id="3.40.570.10:FF:000007">
    <property type="entry name" value="Alkaline nuclease"/>
    <property type="match status" value="1"/>
</dbReference>
<dbReference type="InterPro" id="IPR044925">
    <property type="entry name" value="His-Me_finger_sf"/>
</dbReference>
<name>A0A6J2Y795_SITOR</name>
<evidence type="ECO:0000259" key="7">
    <source>
        <dbReference type="SMART" id="SM00892"/>
    </source>
</evidence>
<feature type="transmembrane region" description="Helical" evidence="6">
    <location>
        <begin position="7"/>
        <end position="30"/>
    </location>
</feature>
<evidence type="ECO:0000313" key="9">
    <source>
        <dbReference type="RefSeq" id="XP_030758959.1"/>
    </source>
</evidence>
<dbReference type="KEGG" id="soy:115884502"/>
<dbReference type="GeneID" id="115884502"/>
<dbReference type="Gene3D" id="3.40.570.10">
    <property type="entry name" value="Extracellular Endonuclease, subunit A"/>
    <property type="match status" value="1"/>
</dbReference>
<dbReference type="InParanoid" id="A0A6J2Y795"/>